<dbReference type="Proteomes" id="UP000365297">
    <property type="component" value="Unassembled WGS sequence"/>
</dbReference>
<reference evidence="2 3" key="1">
    <citation type="journal article" date="2018" name="BMC Genomics">
        <title>Genes significantly associated with lineage II food isolates of Listeria monocytogenes.</title>
        <authorList>
            <person name="Pirone-Davies C."/>
            <person name="Chen Y."/>
            <person name="Pightling A."/>
            <person name="Ryan G."/>
            <person name="Wang Y."/>
            <person name="Yao K."/>
            <person name="Hoffmann M."/>
            <person name="Allard M.W."/>
        </authorList>
    </citation>
    <scope>NUCLEOTIDE SEQUENCE [LARGE SCALE GENOMIC DNA]</scope>
    <source>
        <strain evidence="2 3">PNUSAL000550</strain>
    </source>
</reference>
<evidence type="ECO:0000313" key="4">
    <source>
        <dbReference type="Proteomes" id="UP000365297"/>
    </source>
</evidence>
<protein>
    <recommendedName>
        <fullName evidence="5">HK97 gp10 family phage protein</fullName>
    </recommendedName>
</protein>
<dbReference type="InterPro" id="IPR010064">
    <property type="entry name" value="HK97-gp10_tail"/>
</dbReference>
<dbReference type="Proteomes" id="UP000272537">
    <property type="component" value="Unassembled WGS sequence"/>
</dbReference>
<dbReference type="AlphaFoldDB" id="A0A9P1T799"/>
<evidence type="ECO:0000313" key="3">
    <source>
        <dbReference type="Proteomes" id="UP000272537"/>
    </source>
</evidence>
<evidence type="ECO:0008006" key="5">
    <source>
        <dbReference type="Google" id="ProtNLM"/>
    </source>
</evidence>
<dbReference type="RefSeq" id="WP_010991266.1">
    <property type="nucleotide sequence ID" value="NZ_CP060430.1"/>
</dbReference>
<comment type="caution">
    <text evidence="1">The sequence shown here is derived from an EMBL/GenBank/DDBJ whole genome shotgun (WGS) entry which is preliminary data.</text>
</comment>
<organism evidence="1 4">
    <name type="scientific">Listeria monocytogenes</name>
    <dbReference type="NCBI Taxonomy" id="1639"/>
    <lineage>
        <taxon>Bacteria</taxon>
        <taxon>Bacillati</taxon>
        <taxon>Bacillota</taxon>
        <taxon>Bacilli</taxon>
        <taxon>Bacillales</taxon>
        <taxon>Listeriaceae</taxon>
        <taxon>Listeria</taxon>
    </lineage>
</organism>
<name>A0A9P1T799_LISMN</name>
<dbReference type="EMBL" id="QXLS01000012">
    <property type="protein sequence ID" value="RKA04726.1"/>
    <property type="molecule type" value="Genomic_DNA"/>
</dbReference>
<accession>A0A9P1T799</accession>
<sequence>MKIKGLNNAIADVLKTYTKDVEQELETIQKKVATNATKKLQQRSPVKKGRYARGWKAKKTATGYVIYNASDPGKTHLLENGHAKRGGGRVKAYKHIEPVEQEVIQEYVREAERALRR</sequence>
<evidence type="ECO:0000313" key="2">
    <source>
        <dbReference type="EMBL" id="RKA04726.1"/>
    </source>
</evidence>
<dbReference type="EMBL" id="AAAIXK010000005">
    <property type="protein sequence ID" value="EAC5550788.1"/>
    <property type="molecule type" value="Genomic_DNA"/>
</dbReference>
<gene>
    <name evidence="1" type="ORF">ARY78_10135</name>
    <name evidence="2" type="ORF">DYZ80_03058</name>
</gene>
<evidence type="ECO:0000313" key="1">
    <source>
        <dbReference type="EMBL" id="EAC5550788.1"/>
    </source>
</evidence>
<proteinExistence type="predicted"/>
<reference evidence="1 4" key="2">
    <citation type="submission" date="2018-06" db="EMBL/GenBank/DDBJ databases">
        <authorList>
            <consortium name="GenomeTrakr: Next Generation Sequencing Network for Food Pathogen Tracability"/>
        </authorList>
    </citation>
    <scope>NUCLEOTIDE SEQUENCE [LARGE SCALE GENOMIC DNA]</scope>
    <source>
        <strain evidence="1 4">FDA00007096</strain>
    </source>
</reference>
<dbReference type="Pfam" id="PF04883">
    <property type="entry name" value="HK97-gp10_like"/>
    <property type="match status" value="1"/>
</dbReference>